<gene>
    <name evidence="2" type="ORF">BJ554DRAFT_7420</name>
</gene>
<protein>
    <submittedName>
        <fullName evidence="2">Uncharacterized protein</fullName>
    </submittedName>
</protein>
<dbReference type="EMBL" id="JAEFCI010005094">
    <property type="protein sequence ID" value="KAG5460521.1"/>
    <property type="molecule type" value="Genomic_DNA"/>
</dbReference>
<dbReference type="Proteomes" id="UP000673691">
    <property type="component" value="Unassembled WGS sequence"/>
</dbReference>
<sequence>MIFSSRVPRVMRRYTLTTFFWPMRWARSIAWRSLIGFQSCSMKITVSAPVRFRPSPPTWVVRRRTSMDGSALNFWTIPCRRDASVLPSRRMYDTVGMCRLNRSRSMMSSIVFSWQNISTRCCETVSTPARSPPPSPPAATTPMPHA</sequence>
<name>A0A8H8DJG0_9FUNG</name>
<comment type="caution">
    <text evidence="2">The sequence shown here is derived from an EMBL/GenBank/DDBJ whole genome shotgun (WGS) entry which is preliminary data.</text>
</comment>
<evidence type="ECO:0000313" key="2">
    <source>
        <dbReference type="EMBL" id="KAG5460521.1"/>
    </source>
</evidence>
<dbReference type="AlphaFoldDB" id="A0A8H8DJG0"/>
<organism evidence="2 3">
    <name type="scientific">Olpidium bornovanus</name>
    <dbReference type="NCBI Taxonomy" id="278681"/>
    <lineage>
        <taxon>Eukaryota</taxon>
        <taxon>Fungi</taxon>
        <taxon>Fungi incertae sedis</taxon>
        <taxon>Olpidiomycota</taxon>
        <taxon>Olpidiomycotina</taxon>
        <taxon>Olpidiomycetes</taxon>
        <taxon>Olpidiales</taxon>
        <taxon>Olpidiaceae</taxon>
        <taxon>Olpidium</taxon>
    </lineage>
</organism>
<reference evidence="2 3" key="1">
    <citation type="journal article" name="Sci. Rep.">
        <title>Genome-scale phylogenetic analyses confirm Olpidium as the closest living zoosporic fungus to the non-flagellated, terrestrial fungi.</title>
        <authorList>
            <person name="Chang Y."/>
            <person name="Rochon D."/>
            <person name="Sekimoto S."/>
            <person name="Wang Y."/>
            <person name="Chovatia M."/>
            <person name="Sandor L."/>
            <person name="Salamov A."/>
            <person name="Grigoriev I.V."/>
            <person name="Stajich J.E."/>
            <person name="Spatafora J.W."/>
        </authorList>
    </citation>
    <scope>NUCLEOTIDE SEQUENCE [LARGE SCALE GENOMIC DNA]</scope>
    <source>
        <strain evidence="2">S191</strain>
    </source>
</reference>
<keyword evidence="3" id="KW-1185">Reference proteome</keyword>
<feature type="compositionally biased region" description="Pro residues" evidence="1">
    <location>
        <begin position="130"/>
        <end position="146"/>
    </location>
</feature>
<feature type="region of interest" description="Disordered" evidence="1">
    <location>
        <begin position="125"/>
        <end position="146"/>
    </location>
</feature>
<evidence type="ECO:0000256" key="1">
    <source>
        <dbReference type="SAM" id="MobiDB-lite"/>
    </source>
</evidence>
<accession>A0A8H8DJG0</accession>
<evidence type="ECO:0000313" key="3">
    <source>
        <dbReference type="Proteomes" id="UP000673691"/>
    </source>
</evidence>
<proteinExistence type="predicted"/>